<feature type="region of interest" description="Disordered" evidence="2">
    <location>
        <begin position="183"/>
        <end position="319"/>
    </location>
</feature>
<evidence type="ECO:0000259" key="3">
    <source>
        <dbReference type="Pfam" id="PF18803"/>
    </source>
</evidence>
<dbReference type="Pfam" id="PF18758">
    <property type="entry name" value="KDZ"/>
    <property type="match status" value="1"/>
</dbReference>
<feature type="region of interest" description="Disordered" evidence="2">
    <location>
        <begin position="891"/>
        <end position="914"/>
    </location>
</feature>
<organism evidence="4 5">
    <name type="scientific">Mycena citricolor</name>
    <dbReference type="NCBI Taxonomy" id="2018698"/>
    <lineage>
        <taxon>Eukaryota</taxon>
        <taxon>Fungi</taxon>
        <taxon>Dikarya</taxon>
        <taxon>Basidiomycota</taxon>
        <taxon>Agaricomycotina</taxon>
        <taxon>Agaricomycetes</taxon>
        <taxon>Agaricomycetidae</taxon>
        <taxon>Agaricales</taxon>
        <taxon>Marasmiineae</taxon>
        <taxon>Mycenaceae</taxon>
        <taxon>Mycena</taxon>
    </lineage>
</organism>
<dbReference type="InterPro" id="IPR040521">
    <property type="entry name" value="KDZ"/>
</dbReference>
<keyword evidence="5" id="KW-1185">Reference proteome</keyword>
<dbReference type="InterPro" id="IPR041457">
    <property type="entry name" value="CxC2_KDZ-assoc"/>
</dbReference>
<evidence type="ECO:0000313" key="4">
    <source>
        <dbReference type="EMBL" id="CAK5282909.1"/>
    </source>
</evidence>
<feature type="domain" description="CxC2-like cysteine cluster KDZ transposase-associated" evidence="3">
    <location>
        <begin position="518"/>
        <end position="625"/>
    </location>
</feature>
<proteinExistence type="predicted"/>
<evidence type="ECO:0000313" key="5">
    <source>
        <dbReference type="Proteomes" id="UP001295794"/>
    </source>
</evidence>
<feature type="region of interest" description="Disordered" evidence="2">
    <location>
        <begin position="78"/>
        <end position="164"/>
    </location>
</feature>
<name>A0AAD2K766_9AGAR</name>
<dbReference type="Pfam" id="PF18803">
    <property type="entry name" value="CxC2"/>
    <property type="match status" value="1"/>
</dbReference>
<feature type="compositionally biased region" description="Low complexity" evidence="2">
    <location>
        <begin position="99"/>
        <end position="111"/>
    </location>
</feature>
<dbReference type="EMBL" id="CAVNYO010000463">
    <property type="protein sequence ID" value="CAK5282909.1"/>
    <property type="molecule type" value="Genomic_DNA"/>
</dbReference>
<gene>
    <name evidence="4" type="ORF">MYCIT1_LOCUS35046</name>
</gene>
<evidence type="ECO:0000256" key="2">
    <source>
        <dbReference type="SAM" id="MobiDB-lite"/>
    </source>
</evidence>
<keyword evidence="1" id="KW-0175">Coiled coil</keyword>
<feature type="compositionally biased region" description="Low complexity" evidence="2">
    <location>
        <begin position="222"/>
        <end position="241"/>
    </location>
</feature>
<dbReference type="PANTHER" id="PTHR33096">
    <property type="entry name" value="CXC2 DOMAIN-CONTAINING PROTEIN"/>
    <property type="match status" value="1"/>
</dbReference>
<comment type="caution">
    <text evidence="4">The sequence shown here is derived from an EMBL/GenBank/DDBJ whole genome shotgun (WGS) entry which is preliminary data.</text>
</comment>
<dbReference type="CDD" id="cd19757">
    <property type="entry name" value="Bbox1"/>
    <property type="match status" value="1"/>
</dbReference>
<feature type="compositionally biased region" description="Low complexity" evidence="2">
    <location>
        <begin position="186"/>
        <end position="197"/>
    </location>
</feature>
<evidence type="ECO:0000256" key="1">
    <source>
        <dbReference type="SAM" id="Coils"/>
    </source>
</evidence>
<sequence>MLSQLEWHEIVEIVAQAVVPTLPAAGCSPQGAPSASVSPAIYPSPAARSSTQIAAPFPPSTPNLPSATPAVASGFQRATARMSAGGRSPRRQEPPADPSPAARLSARSAAPVLPSAPHIPSALPAATGTPPVATGRRQRTTARMSTGGRPPRRQEPSVAPSLAAASSARSAAPVLLSAPHIPSALPAATGAPPAATGRRQRTTARMSTGGRPPRRQEPPVDPSLAAPSSARSAAPVLLSAPRIPSALPAATGTPPVATGRRQRTTARMSTGGRPPRRQEPPVDPSLAAPSSARTAASSSAPNPPGTPSAETGALPQRQRATATFSTHIFDSDDELDTVSLARSYQPAASMMRHDTTISGSSLFRKTTFLQSSASPRKRQRAADWGDSLLHDDPPLIPLPELFNEGGNDLGAEFEFDEGHPPDKHPRRPRDTDRPLRIWLEEEMPTFVDELLRSAGRGDNTGSGFTPCNACKKSDGTHRCEQCFMGSLFCSSCLVSRHREHPLHHIEAWDGMCFERTSLASLGLRIQIGHAGADRCAAPRLDKTTTFCIVHSNGIHEVNLDYCECAGAPMHSVQLLRSKLYPATTLRPASAATFEVLRGYQLLSFETKCSAYEFYNALARMTNNSGSFQPRDRYSQFLRMTREWAHIQMLKRFGRAHETAGCRNIPAGSCAVLCPACPQPGKNLPQDGSWRAAPPHLRFLYALFLAIDANFRMKRKAVSSEEVDPDLNQGCAFYSQIDEYMEHVRAHWDTEQEKSRCVSHDAVNEPNREARGTASSGIGTVDCARHNMKRPNGVVDLQKGERYINMDYALWKSLDGYDELVQLVVSYDIVCQWSLNIWERLKRYKPCLQERARSGERFFLWLIPKFHLPAHIEACNVLYSFDLTPFVGRTDGEAPERGWSNTNPLAASTREMGPGSRRDHIDNHFNDWNHKKVLGMGQLLLKHMQDAIPQMVNRSIELRDIEESLPQDTLASWVTQMERWEKDASEPNPFAVGEKHASLQAVRGRIAAETQAILAGDDSDEVRGDLHVAEMIAMGMQLGEQQRALASDVKALGIHATARQKTLIQERGNKLWRKIASWFATQATFIPEVTAIREADADKLAAASRMDPLPPAPAFTARLWLPSELVGESRCTVKHAFARYEFDMREARAHECLDELRRLLLVQKHHYQAKDRHAFGVAANTRAKESLDNIQRRIKRTAEEYRAARAALVALARLLGDAAWSRILRPLEEKDIRGMPQALFADPQRKQKKKRTLQTVEEREAETLAKEMSWIWRTSLKPVAEVASSLQNPETDSTSLSPAVAEHEAQLLTAGLRVEWAKARARAGRWREEVDLLEEEMRRVLAFEEWRAAWWRERRLGREAEELGPAMDEALHAYAEKQARFHDRRAGKLRHMWKSVPGSIETGRKGVVSTVEASDAEEDLAIDLDVDR</sequence>
<feature type="region of interest" description="Disordered" evidence="2">
    <location>
        <begin position="407"/>
        <end position="432"/>
    </location>
</feature>
<feature type="compositionally biased region" description="Basic and acidic residues" evidence="2">
    <location>
        <begin position="416"/>
        <end position="432"/>
    </location>
</feature>
<dbReference type="Proteomes" id="UP001295794">
    <property type="component" value="Unassembled WGS sequence"/>
</dbReference>
<reference evidence="4" key="1">
    <citation type="submission" date="2023-11" db="EMBL/GenBank/DDBJ databases">
        <authorList>
            <person name="De Vega J J."/>
            <person name="De Vega J J."/>
        </authorList>
    </citation>
    <scope>NUCLEOTIDE SEQUENCE</scope>
</reference>
<feature type="coiled-coil region" evidence="1">
    <location>
        <begin position="1179"/>
        <end position="1206"/>
    </location>
</feature>
<accession>A0AAD2K766</accession>
<feature type="compositionally biased region" description="Low complexity" evidence="2">
    <location>
        <begin position="284"/>
        <end position="300"/>
    </location>
</feature>
<dbReference type="PANTHER" id="PTHR33096:SF1">
    <property type="entry name" value="CXC1-LIKE CYSTEINE CLUSTER ASSOCIATED WITH KDZ TRANSPOSASES DOMAIN-CONTAINING PROTEIN"/>
    <property type="match status" value="1"/>
</dbReference>
<feature type="region of interest" description="Disordered" evidence="2">
    <location>
        <begin position="50"/>
        <end position="69"/>
    </location>
</feature>
<protein>
    <recommendedName>
        <fullName evidence="3">CxC2-like cysteine cluster KDZ transposase-associated domain-containing protein</fullName>
    </recommendedName>
</protein>